<evidence type="ECO:0000256" key="1">
    <source>
        <dbReference type="ARBA" id="ARBA00007637"/>
    </source>
</evidence>
<keyword evidence="2" id="KW-0520">NAD</keyword>
<dbReference type="Gene3D" id="3.40.50.720">
    <property type="entry name" value="NAD(P)-binding Rossmann-like Domain"/>
    <property type="match status" value="1"/>
</dbReference>
<sequence length="396" mass="45323">MFKAIIHGCLLFHCSVDVDNFGRKRKWFHNRRVKAFSSPVWLLCSGKHPTTERRRVLVTGAAGFIGFHVAKSLSQLGDFVVGIDNFNDYYDRNLKRLRAQVLLHQFGISLQDLDITDQEALEHLIREYQFTHILHLAAQAGVQYSLVNPLSYTSSNVQGFVSLLEALKNSCLSMNLDFPVIVYASSSSVYGKNKKVPFSESDSVTMPANIYAVTKISNELVAQVYHNLYGFKLTGLRYFTVYGAWGRPDMSYYLFAEAIYEQRELFLYQTEQPVLSIYPGTVMEPCRDFTHITDIIKGTIAALYKGYDCEVINLGNCYPQRISYMVQCLEELLGKKAIIRYRPLPMGDVPCTYADISKAKNLLDFEPQVNLEQGLKDFSEWFIRWKEWKVDHASAI</sequence>
<dbReference type="Gene3D" id="3.90.25.10">
    <property type="entry name" value="UDP-galactose 4-epimerase, domain 1"/>
    <property type="match status" value="1"/>
</dbReference>
<name>A0A9C7Q344_9RHOD</name>
<gene>
    <name evidence="4" type="ORF">GpartN1_g7389.t1</name>
</gene>
<reference evidence="4" key="1">
    <citation type="journal article" date="2022" name="Proc. Natl. Acad. Sci. U.S.A.">
        <title>Life cycle and functional genomics of the unicellular red alga Galdieria for elucidating algal and plant evolution and industrial use.</title>
        <authorList>
            <person name="Hirooka S."/>
            <person name="Itabashi T."/>
            <person name="Ichinose T.M."/>
            <person name="Onuma R."/>
            <person name="Fujiwara T."/>
            <person name="Yamashita S."/>
            <person name="Jong L.W."/>
            <person name="Tomita R."/>
            <person name="Iwane A.H."/>
            <person name="Miyagishima S.Y."/>
        </authorList>
    </citation>
    <scope>NUCLEOTIDE SEQUENCE</scope>
    <source>
        <strain evidence="4">NBRC 102759</strain>
    </source>
</reference>
<evidence type="ECO:0000256" key="2">
    <source>
        <dbReference type="ARBA" id="ARBA00023027"/>
    </source>
</evidence>
<dbReference type="Proteomes" id="UP001061958">
    <property type="component" value="Unassembled WGS sequence"/>
</dbReference>
<dbReference type="InterPro" id="IPR036291">
    <property type="entry name" value="NAD(P)-bd_dom_sf"/>
</dbReference>
<reference evidence="4" key="2">
    <citation type="submission" date="2022-01" db="EMBL/GenBank/DDBJ databases">
        <authorList>
            <person name="Hirooka S."/>
            <person name="Miyagishima S.Y."/>
        </authorList>
    </citation>
    <scope>NUCLEOTIDE SEQUENCE</scope>
    <source>
        <strain evidence="4">NBRC 102759</strain>
    </source>
</reference>
<protein>
    <recommendedName>
        <fullName evidence="3">NAD(P)-binding domain-containing protein</fullName>
    </recommendedName>
</protein>
<accession>A0A9C7Q344</accession>
<feature type="domain" description="NAD(P)-binding" evidence="3">
    <location>
        <begin position="57"/>
        <end position="377"/>
    </location>
</feature>
<comment type="caution">
    <text evidence="4">The sequence shown here is derived from an EMBL/GenBank/DDBJ whole genome shotgun (WGS) entry which is preliminary data.</text>
</comment>
<dbReference type="PANTHER" id="PTHR43574">
    <property type="entry name" value="EPIMERASE-RELATED"/>
    <property type="match status" value="1"/>
</dbReference>
<organism evidence="4 5">
    <name type="scientific">Galdieria partita</name>
    <dbReference type="NCBI Taxonomy" id="83374"/>
    <lineage>
        <taxon>Eukaryota</taxon>
        <taxon>Rhodophyta</taxon>
        <taxon>Bangiophyceae</taxon>
        <taxon>Galdieriales</taxon>
        <taxon>Galdieriaceae</taxon>
        <taxon>Galdieria</taxon>
    </lineage>
</organism>
<proteinExistence type="inferred from homology"/>
<comment type="similarity">
    <text evidence="1">Belongs to the NAD(P)-dependent epimerase/dehydratase family.</text>
</comment>
<evidence type="ECO:0000259" key="3">
    <source>
        <dbReference type="Pfam" id="PF16363"/>
    </source>
</evidence>
<evidence type="ECO:0000313" key="5">
    <source>
        <dbReference type="Proteomes" id="UP001061958"/>
    </source>
</evidence>
<dbReference type="OrthoDB" id="1747at2759"/>
<dbReference type="SUPFAM" id="SSF51735">
    <property type="entry name" value="NAD(P)-binding Rossmann-fold domains"/>
    <property type="match status" value="1"/>
</dbReference>
<keyword evidence="5" id="KW-1185">Reference proteome</keyword>
<dbReference type="PRINTS" id="PR01713">
    <property type="entry name" value="NUCEPIMERASE"/>
</dbReference>
<dbReference type="InterPro" id="IPR016040">
    <property type="entry name" value="NAD(P)-bd_dom"/>
</dbReference>
<dbReference type="EMBL" id="BQMJ01000071">
    <property type="protein sequence ID" value="GJQ15598.1"/>
    <property type="molecule type" value="Genomic_DNA"/>
</dbReference>
<dbReference type="Pfam" id="PF16363">
    <property type="entry name" value="GDP_Man_Dehyd"/>
    <property type="match status" value="1"/>
</dbReference>
<evidence type="ECO:0000313" key="4">
    <source>
        <dbReference type="EMBL" id="GJQ15598.1"/>
    </source>
</evidence>
<dbReference type="AlphaFoldDB" id="A0A9C7Q344"/>